<keyword evidence="5" id="KW-0325">Glycoprotein</keyword>
<dbReference type="InParanoid" id="A0A1Y2MBH0"/>
<feature type="chain" id="PRO_5011821928" description="Carboxypeptidase" evidence="6">
    <location>
        <begin position="21"/>
        <end position="589"/>
    </location>
</feature>
<keyword evidence="2 6" id="KW-0121">Carboxypeptidase</keyword>
<evidence type="ECO:0000313" key="7">
    <source>
        <dbReference type="EMBL" id="OSS53455.1"/>
    </source>
</evidence>
<evidence type="ECO:0000256" key="5">
    <source>
        <dbReference type="ARBA" id="ARBA00023180"/>
    </source>
</evidence>
<dbReference type="OMA" id="NPGICET"/>
<keyword evidence="3 6" id="KW-0645">Protease</keyword>
<evidence type="ECO:0000256" key="3">
    <source>
        <dbReference type="ARBA" id="ARBA00022670"/>
    </source>
</evidence>
<dbReference type="Gene3D" id="3.40.50.1820">
    <property type="entry name" value="alpha/beta hydrolase"/>
    <property type="match status" value="1"/>
</dbReference>
<dbReference type="InterPro" id="IPR029058">
    <property type="entry name" value="AB_hydrolase_fold"/>
</dbReference>
<name>A0A1Y2MBH0_EPING</name>
<gene>
    <name evidence="7" type="ORF">B5807_01323</name>
</gene>
<protein>
    <recommendedName>
        <fullName evidence="6">Carboxypeptidase</fullName>
        <ecNumber evidence="6">3.4.16.-</ecNumber>
    </recommendedName>
</protein>
<dbReference type="PRINTS" id="PR00724">
    <property type="entry name" value="CRBOXYPTASEC"/>
</dbReference>
<dbReference type="InterPro" id="IPR001563">
    <property type="entry name" value="Peptidase_S10"/>
</dbReference>
<proteinExistence type="inferred from homology"/>
<evidence type="ECO:0000313" key="8">
    <source>
        <dbReference type="Proteomes" id="UP000193240"/>
    </source>
</evidence>
<dbReference type="PANTHER" id="PTHR11802">
    <property type="entry name" value="SERINE PROTEASE FAMILY S10 SERINE CARBOXYPEPTIDASE"/>
    <property type="match status" value="1"/>
</dbReference>
<dbReference type="GO" id="GO:0006508">
    <property type="term" value="P:proteolysis"/>
    <property type="evidence" value="ECO:0007669"/>
    <property type="project" value="UniProtKB-KW"/>
</dbReference>
<dbReference type="Proteomes" id="UP000193240">
    <property type="component" value="Unassembled WGS sequence"/>
</dbReference>
<dbReference type="AlphaFoldDB" id="A0A1Y2MBH0"/>
<dbReference type="EC" id="3.4.16.-" evidence="6"/>
<sequence length="589" mass="65974">MFTKSVTSVALASLALQAHAVSKKQWHKRSDALYLPKETSDYKTAVAPNNVTVRYKNPGICETTPGVDSYSGYVDLSPDVHVFYWFFESRNKPEEDPFTLWLNGGPGSDSLIGLFEENGPCMLTENLTTTYNPYSWNNVSNMLYISQPVGTGFSYQKQGVGSFNPWSEDFHYNSTEWPATGRYPLLEPLNEGTIDTTDLAAMATFHVLQALLNTIPKFDTKIGTPKDFNLFTESYGGHYGPAFFNYFYDQNEKIQNGSMPGYPLNFNSLGIINGIIDESVQAEWYPEFAVNNTYGIKAYNDTVYSYAKFANFMYNGCLDQIKICRAAAAGNASYFPADAPITQAELTPGVLQICNEAADMCRDNVESPYYYYSGRGVYDIRHPYDDPTPPSYYPDYLNLPEIQEALGVTLNYSSNNGIYYAFQNSGDFIYPNFRLDLEHLLDQDVRVSLAYGDADYICNWFGGQAISLTVDYTHSKEFRAAGYEAMVVDGTEYGEVRQYGNFSFARIYESGHEVPYYQPEAALAYFNRTLFHYNIATGEECVTANLTTSGPANATHTNSFVPLTSSYIPDFPSPIYPATTLVPVTTSAY</sequence>
<keyword evidence="4 6" id="KW-0378">Hydrolase</keyword>
<comment type="similarity">
    <text evidence="1 6">Belongs to the peptidase S10 family.</text>
</comment>
<dbReference type="PROSITE" id="PS00131">
    <property type="entry name" value="CARBOXYPEPT_SER_SER"/>
    <property type="match status" value="1"/>
</dbReference>
<accession>A0A1Y2MBH0</accession>
<dbReference type="STRING" id="105696.A0A1Y2MBH0"/>
<dbReference type="SUPFAM" id="SSF53474">
    <property type="entry name" value="alpha/beta-Hydrolases"/>
    <property type="match status" value="1"/>
</dbReference>
<dbReference type="EMBL" id="KZ107838">
    <property type="protein sequence ID" value="OSS53455.1"/>
    <property type="molecule type" value="Genomic_DNA"/>
</dbReference>
<dbReference type="GO" id="GO:0004185">
    <property type="term" value="F:serine-type carboxypeptidase activity"/>
    <property type="evidence" value="ECO:0007669"/>
    <property type="project" value="UniProtKB-UniRule"/>
</dbReference>
<keyword evidence="6" id="KW-0732">Signal</keyword>
<evidence type="ECO:0000256" key="2">
    <source>
        <dbReference type="ARBA" id="ARBA00022645"/>
    </source>
</evidence>
<organism evidence="7 8">
    <name type="scientific">Epicoccum nigrum</name>
    <name type="common">Soil fungus</name>
    <name type="synonym">Epicoccum purpurascens</name>
    <dbReference type="NCBI Taxonomy" id="105696"/>
    <lineage>
        <taxon>Eukaryota</taxon>
        <taxon>Fungi</taxon>
        <taxon>Dikarya</taxon>
        <taxon>Ascomycota</taxon>
        <taxon>Pezizomycotina</taxon>
        <taxon>Dothideomycetes</taxon>
        <taxon>Pleosporomycetidae</taxon>
        <taxon>Pleosporales</taxon>
        <taxon>Pleosporineae</taxon>
        <taxon>Didymellaceae</taxon>
        <taxon>Epicoccum</taxon>
    </lineage>
</organism>
<dbReference type="GO" id="GO:0000324">
    <property type="term" value="C:fungal-type vacuole"/>
    <property type="evidence" value="ECO:0007669"/>
    <property type="project" value="TreeGrafter"/>
</dbReference>
<keyword evidence="8" id="KW-1185">Reference proteome</keyword>
<evidence type="ECO:0000256" key="4">
    <source>
        <dbReference type="ARBA" id="ARBA00022801"/>
    </source>
</evidence>
<evidence type="ECO:0000256" key="1">
    <source>
        <dbReference type="ARBA" id="ARBA00009431"/>
    </source>
</evidence>
<dbReference type="Pfam" id="PF00450">
    <property type="entry name" value="Peptidase_S10"/>
    <property type="match status" value="1"/>
</dbReference>
<dbReference type="PANTHER" id="PTHR11802:SF131">
    <property type="entry name" value="CARBOXYPEPTIDASE"/>
    <property type="match status" value="1"/>
</dbReference>
<evidence type="ECO:0000256" key="6">
    <source>
        <dbReference type="RuleBase" id="RU361156"/>
    </source>
</evidence>
<feature type="signal peptide" evidence="6">
    <location>
        <begin position="1"/>
        <end position="20"/>
    </location>
</feature>
<dbReference type="InterPro" id="IPR018202">
    <property type="entry name" value="Ser_caboxypep_ser_AS"/>
</dbReference>
<reference evidence="7 8" key="1">
    <citation type="journal article" date="2017" name="Genome Announc.">
        <title>Genome sequence of the saprophytic ascomycete Epicoccum nigrum ICMP 19927 strain isolated from New Zealand.</title>
        <authorList>
            <person name="Fokin M."/>
            <person name="Fleetwood D."/>
            <person name="Weir B.S."/>
            <person name="Villas-Boas S.G."/>
        </authorList>
    </citation>
    <scope>NUCLEOTIDE SEQUENCE [LARGE SCALE GENOMIC DNA]</scope>
    <source>
        <strain evidence="7 8">ICMP 19927</strain>
    </source>
</reference>